<name>A0A4Y7RML3_COPMI</name>
<evidence type="ECO:0000313" key="2">
    <source>
        <dbReference type="Proteomes" id="UP000298030"/>
    </source>
</evidence>
<comment type="caution">
    <text evidence="1">The sequence shown here is derived from an EMBL/GenBank/DDBJ whole genome shotgun (WGS) entry which is preliminary data.</text>
</comment>
<proteinExistence type="predicted"/>
<protein>
    <submittedName>
        <fullName evidence="1">Uncharacterized protein</fullName>
    </submittedName>
</protein>
<dbReference type="EMBL" id="QPFP01000486">
    <property type="protein sequence ID" value="TEB09912.1"/>
    <property type="molecule type" value="Genomic_DNA"/>
</dbReference>
<gene>
    <name evidence="1" type="ORF">FA13DRAFT_1047223</name>
</gene>
<organism evidence="1 2">
    <name type="scientific">Coprinellus micaceus</name>
    <name type="common">Glistening ink-cap mushroom</name>
    <name type="synonym">Coprinus micaceus</name>
    <dbReference type="NCBI Taxonomy" id="71717"/>
    <lineage>
        <taxon>Eukaryota</taxon>
        <taxon>Fungi</taxon>
        <taxon>Dikarya</taxon>
        <taxon>Basidiomycota</taxon>
        <taxon>Agaricomycotina</taxon>
        <taxon>Agaricomycetes</taxon>
        <taxon>Agaricomycetidae</taxon>
        <taxon>Agaricales</taxon>
        <taxon>Agaricineae</taxon>
        <taxon>Psathyrellaceae</taxon>
        <taxon>Coprinellus</taxon>
    </lineage>
</organism>
<dbReference type="Proteomes" id="UP000298030">
    <property type="component" value="Unassembled WGS sequence"/>
</dbReference>
<sequence length="95" mass="10921">MAMSSIPEYRQGHPSRRDHVFTVWECTQCFLYLQVVERVPCASGTLRMLGRERAMSCVLCRYSHPNPDSILARSDASHTRTSLRSSQQFAMLWSP</sequence>
<dbReference type="AlphaFoldDB" id="A0A4Y7RML3"/>
<evidence type="ECO:0000313" key="1">
    <source>
        <dbReference type="EMBL" id="TEB09912.1"/>
    </source>
</evidence>
<keyword evidence="2" id="KW-1185">Reference proteome</keyword>
<reference evidence="1 2" key="1">
    <citation type="journal article" date="2019" name="Nat. Ecol. Evol.">
        <title>Megaphylogeny resolves global patterns of mushroom evolution.</title>
        <authorList>
            <person name="Varga T."/>
            <person name="Krizsan K."/>
            <person name="Foldi C."/>
            <person name="Dima B."/>
            <person name="Sanchez-Garcia M."/>
            <person name="Sanchez-Ramirez S."/>
            <person name="Szollosi G.J."/>
            <person name="Szarkandi J.G."/>
            <person name="Papp V."/>
            <person name="Albert L."/>
            <person name="Andreopoulos W."/>
            <person name="Angelini C."/>
            <person name="Antonin V."/>
            <person name="Barry K.W."/>
            <person name="Bougher N.L."/>
            <person name="Buchanan P."/>
            <person name="Buyck B."/>
            <person name="Bense V."/>
            <person name="Catcheside P."/>
            <person name="Chovatia M."/>
            <person name="Cooper J."/>
            <person name="Damon W."/>
            <person name="Desjardin D."/>
            <person name="Finy P."/>
            <person name="Geml J."/>
            <person name="Haridas S."/>
            <person name="Hughes K."/>
            <person name="Justo A."/>
            <person name="Karasinski D."/>
            <person name="Kautmanova I."/>
            <person name="Kiss B."/>
            <person name="Kocsube S."/>
            <person name="Kotiranta H."/>
            <person name="LaButti K.M."/>
            <person name="Lechner B.E."/>
            <person name="Liimatainen K."/>
            <person name="Lipzen A."/>
            <person name="Lukacs Z."/>
            <person name="Mihaltcheva S."/>
            <person name="Morgado L.N."/>
            <person name="Niskanen T."/>
            <person name="Noordeloos M.E."/>
            <person name="Ohm R.A."/>
            <person name="Ortiz-Santana B."/>
            <person name="Ovrebo C."/>
            <person name="Racz N."/>
            <person name="Riley R."/>
            <person name="Savchenko A."/>
            <person name="Shiryaev A."/>
            <person name="Soop K."/>
            <person name="Spirin V."/>
            <person name="Szebenyi C."/>
            <person name="Tomsovsky M."/>
            <person name="Tulloss R.E."/>
            <person name="Uehling J."/>
            <person name="Grigoriev I.V."/>
            <person name="Vagvolgyi C."/>
            <person name="Papp T."/>
            <person name="Martin F.M."/>
            <person name="Miettinen O."/>
            <person name="Hibbett D.S."/>
            <person name="Nagy L.G."/>
        </authorList>
    </citation>
    <scope>NUCLEOTIDE SEQUENCE [LARGE SCALE GENOMIC DNA]</scope>
    <source>
        <strain evidence="1 2">FP101781</strain>
    </source>
</reference>
<accession>A0A4Y7RML3</accession>